<gene>
    <name evidence="2" type="ORF">LCY76_06420</name>
</gene>
<keyword evidence="3" id="KW-1185">Reference proteome</keyword>
<protein>
    <submittedName>
        <fullName evidence="2">Uncharacterized protein</fullName>
    </submittedName>
</protein>
<evidence type="ECO:0000256" key="1">
    <source>
        <dbReference type="SAM" id="Phobius"/>
    </source>
</evidence>
<sequence length="53" mass="5901">MKQIDAYSLVVTFLATSFAVTAIPEAIVLQTNSARFLKKKQGNTVISMFDDNY</sequence>
<comment type="caution">
    <text evidence="2">The sequence shown here is derived from an EMBL/GenBank/DDBJ whole genome shotgun (WGS) entry which is preliminary data.</text>
</comment>
<name>A0A9X1XAH6_9BACL</name>
<accession>A0A9X1XAH6</accession>
<organism evidence="2 3">
    <name type="scientific">Fictibacillus marinisediminis</name>
    <dbReference type="NCBI Taxonomy" id="2878389"/>
    <lineage>
        <taxon>Bacteria</taxon>
        <taxon>Bacillati</taxon>
        <taxon>Bacillota</taxon>
        <taxon>Bacilli</taxon>
        <taxon>Bacillales</taxon>
        <taxon>Fictibacillaceae</taxon>
        <taxon>Fictibacillus</taxon>
    </lineage>
</organism>
<proteinExistence type="predicted"/>
<dbReference type="AlphaFoldDB" id="A0A9X1XAH6"/>
<dbReference type="EMBL" id="JAIWJX010000002">
    <property type="protein sequence ID" value="MCK6256235.1"/>
    <property type="molecule type" value="Genomic_DNA"/>
</dbReference>
<dbReference type="RefSeq" id="WP_248251934.1">
    <property type="nucleotide sequence ID" value="NZ_JAIWJX010000002.1"/>
</dbReference>
<keyword evidence="1" id="KW-0472">Membrane</keyword>
<feature type="transmembrane region" description="Helical" evidence="1">
    <location>
        <begin position="6"/>
        <end position="29"/>
    </location>
</feature>
<reference evidence="2" key="1">
    <citation type="submission" date="2021-09" db="EMBL/GenBank/DDBJ databases">
        <title>Genome analysis of Fictibacillus sp. KIGAM418 isolated from marine sediment.</title>
        <authorList>
            <person name="Seo M.-J."/>
            <person name="Cho E.-S."/>
            <person name="Hwang C.Y."/>
        </authorList>
    </citation>
    <scope>NUCLEOTIDE SEQUENCE</scope>
    <source>
        <strain evidence="2">KIGAM418</strain>
    </source>
</reference>
<evidence type="ECO:0000313" key="2">
    <source>
        <dbReference type="EMBL" id="MCK6256235.1"/>
    </source>
</evidence>
<evidence type="ECO:0000313" key="3">
    <source>
        <dbReference type="Proteomes" id="UP001139011"/>
    </source>
</evidence>
<keyword evidence="1" id="KW-0812">Transmembrane</keyword>
<keyword evidence="1" id="KW-1133">Transmembrane helix</keyword>
<dbReference type="Proteomes" id="UP001139011">
    <property type="component" value="Unassembled WGS sequence"/>
</dbReference>